<dbReference type="Pfam" id="PF10670">
    <property type="entry name" value="DUF4198"/>
    <property type="match status" value="1"/>
</dbReference>
<dbReference type="OrthoDB" id="581894at2"/>
<dbReference type="RefSeq" id="WP_142833257.1">
    <property type="nucleotide sequence ID" value="NZ_VFSV01000003.1"/>
</dbReference>
<keyword evidence="1" id="KW-0732">Signal</keyword>
<evidence type="ECO:0000313" key="2">
    <source>
        <dbReference type="EMBL" id="TRD23066.1"/>
    </source>
</evidence>
<sequence length="273" mass="30155">MKLLFSAFLVSCSAFAGAATAHEFWIEPQDFTLAPGEDLVAAIKVGQEFRGTSYAYIPANFRRFDLVTNGGDTPNPVEMQLGDRPALEVPIAKPGLATILHVTKDYKLTWDSWDKFDSFLRHKAADWVIEAHAERGFAQVEGVTEGYTRYGKSLVSVGDGAGEDRVWGLEVEIVALENPYTGDMSDGLDVQVFYDGEPRDGEQVEIFERDQLGDVSIQTVTTDQEGRATVPVTPGHAYLLDSVVLREPDAEMRAAMDVQWESLWASLTFAIPE</sequence>
<dbReference type="AlphaFoldDB" id="A0A547Q9K3"/>
<name>A0A547Q9K3_9RHOB</name>
<feature type="signal peptide" evidence="1">
    <location>
        <begin position="1"/>
        <end position="18"/>
    </location>
</feature>
<dbReference type="Proteomes" id="UP000318590">
    <property type="component" value="Unassembled WGS sequence"/>
</dbReference>
<comment type="caution">
    <text evidence="2">The sequence shown here is derived from an EMBL/GenBank/DDBJ whole genome shotgun (WGS) entry which is preliminary data.</text>
</comment>
<organism evidence="2 3">
    <name type="scientific">Palleronia caenipelagi</name>
    <dbReference type="NCBI Taxonomy" id="2489174"/>
    <lineage>
        <taxon>Bacteria</taxon>
        <taxon>Pseudomonadati</taxon>
        <taxon>Pseudomonadota</taxon>
        <taxon>Alphaproteobacteria</taxon>
        <taxon>Rhodobacterales</taxon>
        <taxon>Roseobacteraceae</taxon>
        <taxon>Palleronia</taxon>
    </lineage>
</organism>
<proteinExistence type="predicted"/>
<reference evidence="2 3" key="1">
    <citation type="submission" date="2019-06" db="EMBL/GenBank/DDBJ databases">
        <title>Paenimaribius caenipelagi gen. nov., sp. nov., isolated from a tidal flat.</title>
        <authorList>
            <person name="Yoon J.-H."/>
        </authorList>
    </citation>
    <scope>NUCLEOTIDE SEQUENCE [LARGE SCALE GENOMIC DNA]</scope>
    <source>
        <strain evidence="2 3">JBTF-M29</strain>
    </source>
</reference>
<accession>A0A547Q9K3</accession>
<protein>
    <submittedName>
        <fullName evidence="2">DUF4198 domain-containing protein</fullName>
    </submittedName>
</protein>
<evidence type="ECO:0000256" key="1">
    <source>
        <dbReference type="SAM" id="SignalP"/>
    </source>
</evidence>
<gene>
    <name evidence="2" type="ORF">FEV53_02560</name>
</gene>
<evidence type="ECO:0000313" key="3">
    <source>
        <dbReference type="Proteomes" id="UP000318590"/>
    </source>
</evidence>
<feature type="chain" id="PRO_5021987568" evidence="1">
    <location>
        <begin position="19"/>
        <end position="273"/>
    </location>
</feature>
<keyword evidence="3" id="KW-1185">Reference proteome</keyword>
<dbReference type="EMBL" id="VFSV01000003">
    <property type="protein sequence ID" value="TRD23066.1"/>
    <property type="molecule type" value="Genomic_DNA"/>
</dbReference>
<dbReference type="InterPro" id="IPR019613">
    <property type="entry name" value="DUF4198"/>
</dbReference>